<dbReference type="RefSeq" id="WP_171646820.1">
    <property type="nucleotide sequence ID" value="NZ_WHOA01000204.1"/>
</dbReference>
<dbReference type="Gene3D" id="3.30.420.10">
    <property type="entry name" value="Ribonuclease H-like superfamily/Ribonuclease H"/>
    <property type="match status" value="1"/>
</dbReference>
<comment type="caution">
    <text evidence="3">The sequence shown here is derived from an EMBL/GenBank/DDBJ whole genome shotgun (WGS) entry which is preliminary data.</text>
</comment>
<name>A0ABX1Y353_9BACL</name>
<dbReference type="InterPro" id="IPR012337">
    <property type="entry name" value="RNaseH-like_sf"/>
</dbReference>
<dbReference type="EMBL" id="WHOA01000204">
    <property type="protein sequence ID" value="NOU75315.1"/>
    <property type="molecule type" value="Genomic_DNA"/>
</dbReference>
<evidence type="ECO:0000256" key="1">
    <source>
        <dbReference type="SAM" id="MobiDB-lite"/>
    </source>
</evidence>
<dbReference type="InterPro" id="IPR036397">
    <property type="entry name" value="RNaseH_sf"/>
</dbReference>
<evidence type="ECO:0000259" key="2">
    <source>
        <dbReference type="Pfam" id="PF09299"/>
    </source>
</evidence>
<evidence type="ECO:0000313" key="3">
    <source>
        <dbReference type="EMBL" id="NOU75315.1"/>
    </source>
</evidence>
<protein>
    <submittedName>
        <fullName evidence="3">DDE-type integrase/transposase/recombinase</fullName>
    </submittedName>
</protein>
<sequence length="699" mass="81733">MFAALKYGTRFRIGDIEYEIRRQVDQDFEVLNKSYNLVELLTHDQITTEYMNDNLYFKEENQMPFDKIEHDLSQYSDAQKDEMLKRFSVIKPMLEGRIKKSEVRSYLENYPMEERPASSKDLSPASFYRWLNKWYEHEDIRFLCPQPPGPKKRRVNGEALNRISEEVHKADKKGEITTDRQLYIKIEKMISDDNILRGEKDKLSEISESTFRRIRKEIGDPYARNVIIFGRAKADLLQNGVRSETVTTRPLEIIELDWTPLDWLIKEFNFDERLRPTLIHAVDKHTDEPWGFHVIFKEHPNAQDLKQCLLNGMMPKSYLKERYPLVQKDWTAYGIPETIRLDNAKINDCRDFEEICSFLNIGLQYCEVQSGHQKGTIEGALGNLNKKLFHSVEGTLFSNPEQRGQYDSYGKACVSMKGLYHIIHILLVDLVTHVYNRGRRGIPHHLWENGLIENKVHRKLPYKKQYLHLLMSTKAVTRKITPKGIELLGEFFFSDELNNLRHRLDREKGDTTVLVRYGDADLRTIYIRDEKEKRYIEAYPRKGGLENKKIDRNYPVHSEILAYICNQNNKNYNEFDTSDMATAYENVQEVIKQEKAEDRKIKRQRNREKANGDTVPSAIDGVPQEFIPAADKSDLIKDIEEITSQKIKSDEISPKKVTDSEISLIEYSKPGTEIVYDEEVDLDKLASQWGVNKKGAVNE</sequence>
<gene>
    <name evidence="3" type="ORF">GC098_28685</name>
</gene>
<dbReference type="InterPro" id="IPR015378">
    <property type="entry name" value="Transposase-like_Mu_C"/>
</dbReference>
<evidence type="ECO:0000313" key="4">
    <source>
        <dbReference type="Proteomes" id="UP000616779"/>
    </source>
</evidence>
<keyword evidence="4" id="KW-1185">Reference proteome</keyword>
<dbReference type="Pfam" id="PF09299">
    <property type="entry name" value="Mu-transpos_C"/>
    <property type="match status" value="1"/>
</dbReference>
<feature type="domain" description="Transposase-like Mu C-terminal" evidence="2">
    <location>
        <begin position="471"/>
        <end position="536"/>
    </location>
</feature>
<accession>A0ABX1Y353</accession>
<dbReference type="Proteomes" id="UP000616779">
    <property type="component" value="Unassembled WGS sequence"/>
</dbReference>
<dbReference type="SUPFAM" id="SSF53098">
    <property type="entry name" value="Ribonuclease H-like"/>
    <property type="match status" value="1"/>
</dbReference>
<reference evidence="3 4" key="1">
    <citation type="submission" date="2019-10" db="EMBL/GenBank/DDBJ databases">
        <title>Description of Paenibacillus terrestris sp. nov.</title>
        <authorList>
            <person name="Carlier A."/>
            <person name="Qi S."/>
        </authorList>
    </citation>
    <scope>NUCLEOTIDE SEQUENCE [LARGE SCALE GENOMIC DNA]</scope>
    <source>
        <strain evidence="3 4">LMG 31458</strain>
    </source>
</reference>
<proteinExistence type="predicted"/>
<feature type="region of interest" description="Disordered" evidence="1">
    <location>
        <begin position="595"/>
        <end position="620"/>
    </location>
</feature>
<organism evidence="3 4">
    <name type="scientific">Paenibacillus phytorum</name>
    <dbReference type="NCBI Taxonomy" id="2654977"/>
    <lineage>
        <taxon>Bacteria</taxon>
        <taxon>Bacillati</taxon>
        <taxon>Bacillota</taxon>
        <taxon>Bacilli</taxon>
        <taxon>Bacillales</taxon>
        <taxon>Paenibacillaceae</taxon>
        <taxon>Paenibacillus</taxon>
    </lineage>
</organism>